<reference evidence="4" key="1">
    <citation type="journal article" date="2020" name="Stud. Mycol.">
        <title>101 Dothideomycetes genomes: a test case for predicting lifestyles and emergence of pathogens.</title>
        <authorList>
            <person name="Haridas S."/>
            <person name="Albert R."/>
            <person name="Binder M."/>
            <person name="Bloem J."/>
            <person name="Labutti K."/>
            <person name="Salamov A."/>
            <person name="Andreopoulos B."/>
            <person name="Baker S."/>
            <person name="Barry K."/>
            <person name="Bills G."/>
            <person name="Bluhm B."/>
            <person name="Cannon C."/>
            <person name="Castanera R."/>
            <person name="Culley D."/>
            <person name="Daum C."/>
            <person name="Ezra D."/>
            <person name="Gonzalez J."/>
            <person name="Henrissat B."/>
            <person name="Kuo A."/>
            <person name="Liang C."/>
            <person name="Lipzen A."/>
            <person name="Lutzoni F."/>
            <person name="Magnuson J."/>
            <person name="Mondo S."/>
            <person name="Nolan M."/>
            <person name="Ohm R."/>
            <person name="Pangilinan J."/>
            <person name="Park H.-J."/>
            <person name="Ramirez L."/>
            <person name="Alfaro M."/>
            <person name="Sun H."/>
            <person name="Tritt A."/>
            <person name="Yoshinaga Y."/>
            <person name="Zwiers L.-H."/>
            <person name="Turgeon B."/>
            <person name="Goodwin S."/>
            <person name="Spatafora J."/>
            <person name="Crous P."/>
            <person name="Grigoriev I."/>
        </authorList>
    </citation>
    <scope>NUCLEOTIDE SEQUENCE</scope>
    <source>
        <strain evidence="4">CBS 480.64</strain>
    </source>
</reference>
<dbReference type="EMBL" id="MU005963">
    <property type="protein sequence ID" value="KAF2863044.1"/>
    <property type="molecule type" value="Genomic_DNA"/>
</dbReference>
<evidence type="ECO:0000313" key="5">
    <source>
        <dbReference type="Proteomes" id="UP000799421"/>
    </source>
</evidence>
<dbReference type="PRINTS" id="PR00112">
    <property type="entry name" value="ACYLPHPHTASE"/>
</dbReference>
<feature type="active site" evidence="1">
    <location>
        <position position="19"/>
    </location>
</feature>
<dbReference type="SUPFAM" id="SSF54975">
    <property type="entry name" value="Acylphosphatase/BLUF domain-like"/>
    <property type="match status" value="1"/>
</dbReference>
<feature type="domain" description="Acylphosphatase-like" evidence="3">
    <location>
        <begin position="4"/>
        <end position="90"/>
    </location>
</feature>
<accession>A0A6A7C6D3</accession>
<gene>
    <name evidence="4" type="ORF">K470DRAFT_255554</name>
</gene>
<dbReference type="PROSITE" id="PS51160">
    <property type="entry name" value="ACYLPHOSPHATASE_3"/>
    <property type="match status" value="1"/>
</dbReference>
<evidence type="ECO:0000259" key="3">
    <source>
        <dbReference type="PROSITE" id="PS51160"/>
    </source>
</evidence>
<name>A0A6A7C6D3_9PEZI</name>
<comment type="similarity">
    <text evidence="2">Belongs to the acylphosphatase family.</text>
</comment>
<dbReference type="PANTHER" id="PTHR47268:SF4">
    <property type="entry name" value="ACYLPHOSPHATASE"/>
    <property type="match status" value="1"/>
</dbReference>
<dbReference type="Gene3D" id="3.30.70.100">
    <property type="match status" value="1"/>
</dbReference>
<dbReference type="InterPro" id="IPR036046">
    <property type="entry name" value="Acylphosphatase-like_dom_sf"/>
</dbReference>
<dbReference type="OrthoDB" id="7961613at2759"/>
<dbReference type="PROSITE" id="PS00151">
    <property type="entry name" value="ACYLPHOSPHATASE_2"/>
    <property type="match status" value="1"/>
</dbReference>
<evidence type="ECO:0000313" key="4">
    <source>
        <dbReference type="EMBL" id="KAF2863044.1"/>
    </source>
</evidence>
<keyword evidence="1" id="KW-0378">Hydrolase</keyword>
<dbReference type="GO" id="GO:0003998">
    <property type="term" value="F:acylphosphatase activity"/>
    <property type="evidence" value="ECO:0007669"/>
    <property type="project" value="UniProtKB-EC"/>
</dbReference>
<dbReference type="AlphaFoldDB" id="A0A6A7C6D3"/>
<dbReference type="EC" id="3.6.1.7" evidence="1"/>
<dbReference type="InterPro" id="IPR001792">
    <property type="entry name" value="Acylphosphatase-like_dom"/>
</dbReference>
<dbReference type="InterPro" id="IPR020456">
    <property type="entry name" value="Acylphosphatase"/>
</dbReference>
<dbReference type="Proteomes" id="UP000799421">
    <property type="component" value="Unassembled WGS sequence"/>
</dbReference>
<dbReference type="InterPro" id="IPR017968">
    <property type="entry name" value="Acylphosphatase_CS"/>
</dbReference>
<protein>
    <recommendedName>
        <fullName evidence="1">acylphosphatase</fullName>
        <ecNumber evidence="1">3.6.1.7</ecNumber>
    </recommendedName>
</protein>
<dbReference type="Pfam" id="PF00708">
    <property type="entry name" value="Acylphosphatase"/>
    <property type="match status" value="1"/>
</dbReference>
<organism evidence="4 5">
    <name type="scientific">Piedraia hortae CBS 480.64</name>
    <dbReference type="NCBI Taxonomy" id="1314780"/>
    <lineage>
        <taxon>Eukaryota</taxon>
        <taxon>Fungi</taxon>
        <taxon>Dikarya</taxon>
        <taxon>Ascomycota</taxon>
        <taxon>Pezizomycotina</taxon>
        <taxon>Dothideomycetes</taxon>
        <taxon>Dothideomycetidae</taxon>
        <taxon>Capnodiales</taxon>
        <taxon>Piedraiaceae</taxon>
        <taxon>Piedraia</taxon>
    </lineage>
</organism>
<evidence type="ECO:0000256" key="1">
    <source>
        <dbReference type="PROSITE-ProRule" id="PRU00520"/>
    </source>
</evidence>
<feature type="active site" evidence="1">
    <location>
        <position position="37"/>
    </location>
</feature>
<keyword evidence="5" id="KW-1185">Reference proteome</keyword>
<evidence type="ECO:0000256" key="2">
    <source>
        <dbReference type="RuleBase" id="RU004168"/>
    </source>
</evidence>
<comment type="catalytic activity">
    <reaction evidence="1">
        <text>an acyl phosphate + H2O = a carboxylate + phosphate + H(+)</text>
        <dbReference type="Rhea" id="RHEA:14965"/>
        <dbReference type="ChEBI" id="CHEBI:15377"/>
        <dbReference type="ChEBI" id="CHEBI:15378"/>
        <dbReference type="ChEBI" id="CHEBI:29067"/>
        <dbReference type="ChEBI" id="CHEBI:43474"/>
        <dbReference type="ChEBI" id="CHEBI:59918"/>
        <dbReference type="EC" id="3.6.1.7"/>
    </reaction>
</comment>
<dbReference type="PANTHER" id="PTHR47268">
    <property type="entry name" value="ACYLPHOSPHATASE"/>
    <property type="match status" value="1"/>
</dbReference>
<proteinExistence type="inferred from homology"/>
<sequence length="90" mass="9640">MSQRISYTVEGNVQGVNYRAFAVEQAKRLGITGFAKNASDGTVVGEAQGDASSLKEFVSHLKSGPSAANVFNFKHDEIQTKSGDSGFQRL</sequence>